<dbReference type="PROSITE" id="PS51450">
    <property type="entry name" value="LRR"/>
    <property type="match status" value="1"/>
</dbReference>
<keyword evidence="3 9" id="KW-0812">Transmembrane</keyword>
<gene>
    <name evidence="11" type="ORF">H0E87_020735</name>
</gene>
<dbReference type="Gene3D" id="1.10.510.10">
    <property type="entry name" value="Transferase(Phosphotransferase) domain 1"/>
    <property type="match status" value="1"/>
</dbReference>
<evidence type="ECO:0000256" key="6">
    <source>
        <dbReference type="ARBA" id="ARBA00022989"/>
    </source>
</evidence>
<dbReference type="InterPro" id="IPR000719">
    <property type="entry name" value="Prot_kinase_dom"/>
</dbReference>
<dbReference type="Gene3D" id="3.30.200.20">
    <property type="entry name" value="Phosphorylase Kinase, domain 1"/>
    <property type="match status" value="1"/>
</dbReference>
<dbReference type="Proteomes" id="UP000807159">
    <property type="component" value="Chromosome 11"/>
</dbReference>
<evidence type="ECO:0000313" key="11">
    <source>
        <dbReference type="EMBL" id="KAH8494081.1"/>
    </source>
</evidence>
<reference evidence="11" key="1">
    <citation type="journal article" date="2021" name="J. Hered.">
        <title>Genome Assembly of Salicaceae Populus deltoides (Eastern Cottonwood) I-69 Based on Nanopore Sequencing and Hi-C Technologies.</title>
        <authorList>
            <person name="Bai S."/>
            <person name="Wu H."/>
            <person name="Zhang J."/>
            <person name="Pan Z."/>
            <person name="Zhao W."/>
            <person name="Li Z."/>
            <person name="Tong C."/>
        </authorList>
    </citation>
    <scope>NUCLEOTIDE SEQUENCE</scope>
    <source>
        <tissue evidence="11">Leaf</tissue>
    </source>
</reference>
<keyword evidence="6 9" id="KW-1133">Transmembrane helix</keyword>
<evidence type="ECO:0000256" key="9">
    <source>
        <dbReference type="SAM" id="Phobius"/>
    </source>
</evidence>
<comment type="subcellular location">
    <subcellularLocation>
        <location evidence="1">Membrane</location>
        <topology evidence="1">Single-pass membrane protein</topology>
    </subcellularLocation>
</comment>
<dbReference type="InterPro" id="IPR050994">
    <property type="entry name" value="At_inactive_RLKs"/>
</dbReference>
<organism evidence="11 12">
    <name type="scientific">Populus deltoides</name>
    <name type="common">Eastern poplar</name>
    <name type="synonym">Eastern cottonwood</name>
    <dbReference type="NCBI Taxonomy" id="3696"/>
    <lineage>
        <taxon>Eukaryota</taxon>
        <taxon>Viridiplantae</taxon>
        <taxon>Streptophyta</taxon>
        <taxon>Embryophyta</taxon>
        <taxon>Tracheophyta</taxon>
        <taxon>Spermatophyta</taxon>
        <taxon>Magnoliopsida</taxon>
        <taxon>eudicotyledons</taxon>
        <taxon>Gunneridae</taxon>
        <taxon>Pentapetalae</taxon>
        <taxon>rosids</taxon>
        <taxon>fabids</taxon>
        <taxon>Malpighiales</taxon>
        <taxon>Salicaceae</taxon>
        <taxon>Saliceae</taxon>
        <taxon>Populus</taxon>
    </lineage>
</organism>
<keyword evidence="12" id="KW-1185">Reference proteome</keyword>
<proteinExistence type="predicted"/>
<dbReference type="InterPro" id="IPR001245">
    <property type="entry name" value="Ser-Thr/Tyr_kinase_cat_dom"/>
</dbReference>
<dbReference type="Pfam" id="PF13855">
    <property type="entry name" value="LRR_8"/>
    <property type="match status" value="1"/>
</dbReference>
<dbReference type="InterPro" id="IPR011009">
    <property type="entry name" value="Kinase-like_dom_sf"/>
</dbReference>
<dbReference type="FunFam" id="3.80.10.10:FF:000129">
    <property type="entry name" value="Leucine-rich repeat receptor-like kinase"/>
    <property type="match status" value="1"/>
</dbReference>
<keyword evidence="7 9" id="KW-0472">Membrane</keyword>
<evidence type="ECO:0000256" key="5">
    <source>
        <dbReference type="ARBA" id="ARBA00022737"/>
    </source>
</evidence>
<dbReference type="PROSITE" id="PS50011">
    <property type="entry name" value="PROTEIN_KINASE_DOM"/>
    <property type="match status" value="1"/>
</dbReference>
<dbReference type="PANTHER" id="PTHR48010:SF33">
    <property type="entry name" value="PROTEIN KINASE DOMAIN-CONTAINING PROTEIN"/>
    <property type="match status" value="1"/>
</dbReference>
<evidence type="ECO:0000256" key="2">
    <source>
        <dbReference type="ARBA" id="ARBA00022614"/>
    </source>
</evidence>
<dbReference type="Pfam" id="PF07714">
    <property type="entry name" value="PK_Tyr_Ser-Thr"/>
    <property type="match status" value="1"/>
</dbReference>
<dbReference type="PANTHER" id="PTHR48010">
    <property type="entry name" value="OS05G0588300 PROTEIN"/>
    <property type="match status" value="1"/>
</dbReference>
<evidence type="ECO:0000256" key="7">
    <source>
        <dbReference type="ARBA" id="ARBA00023136"/>
    </source>
</evidence>
<name>A0A8T2XPL2_POPDE</name>
<feature type="transmembrane region" description="Helical" evidence="9">
    <location>
        <begin position="233"/>
        <end position="254"/>
    </location>
</feature>
<keyword evidence="2" id="KW-0433">Leucine-rich repeat</keyword>
<dbReference type="SUPFAM" id="SSF56112">
    <property type="entry name" value="Protein kinase-like (PK-like)"/>
    <property type="match status" value="1"/>
</dbReference>
<evidence type="ECO:0000313" key="12">
    <source>
        <dbReference type="Proteomes" id="UP000807159"/>
    </source>
</evidence>
<evidence type="ECO:0000256" key="1">
    <source>
        <dbReference type="ARBA" id="ARBA00004167"/>
    </source>
</evidence>
<evidence type="ECO:0000256" key="4">
    <source>
        <dbReference type="ARBA" id="ARBA00022729"/>
    </source>
</evidence>
<comment type="caution">
    <text evidence="11">The sequence shown here is derived from an EMBL/GenBank/DDBJ whole genome shotgun (WGS) entry which is preliminary data.</text>
</comment>
<dbReference type="SUPFAM" id="SSF52058">
    <property type="entry name" value="L domain-like"/>
    <property type="match status" value="1"/>
</dbReference>
<dbReference type="GO" id="GO:0004672">
    <property type="term" value="F:protein kinase activity"/>
    <property type="evidence" value="ECO:0007669"/>
    <property type="project" value="InterPro"/>
</dbReference>
<evidence type="ECO:0000256" key="3">
    <source>
        <dbReference type="ARBA" id="ARBA00022692"/>
    </source>
</evidence>
<dbReference type="InterPro" id="IPR032675">
    <property type="entry name" value="LRR_dom_sf"/>
</dbReference>
<dbReference type="EMBL" id="JACEGQ020000011">
    <property type="protein sequence ID" value="KAH8494081.1"/>
    <property type="molecule type" value="Genomic_DNA"/>
</dbReference>
<feature type="region of interest" description="Disordered" evidence="8">
    <location>
        <begin position="206"/>
        <end position="225"/>
    </location>
</feature>
<dbReference type="InterPro" id="IPR001611">
    <property type="entry name" value="Leu-rich_rpt"/>
</dbReference>
<keyword evidence="5" id="KW-0677">Repeat</keyword>
<feature type="domain" description="Protein kinase" evidence="10">
    <location>
        <begin position="312"/>
        <end position="573"/>
    </location>
</feature>
<dbReference type="Pfam" id="PF00560">
    <property type="entry name" value="LRR_1"/>
    <property type="match status" value="1"/>
</dbReference>
<dbReference type="GO" id="GO:0016020">
    <property type="term" value="C:membrane"/>
    <property type="evidence" value="ECO:0007669"/>
    <property type="project" value="UniProtKB-SubCell"/>
</dbReference>
<accession>A0A8T2XPL2</accession>
<dbReference type="Gene3D" id="3.80.10.10">
    <property type="entry name" value="Ribonuclease Inhibitor"/>
    <property type="match status" value="1"/>
</dbReference>
<dbReference type="GO" id="GO:0005524">
    <property type="term" value="F:ATP binding"/>
    <property type="evidence" value="ECO:0007669"/>
    <property type="project" value="InterPro"/>
</dbReference>
<dbReference type="PROSITE" id="PS51257">
    <property type="entry name" value="PROKAR_LIPOPROTEIN"/>
    <property type="match status" value="1"/>
</dbReference>
<sequence length="612" mass="69693">MWRRRNCYLLLKALAHITVFFFIIACSGGELSETESFFTFMRAIDPQNVLRISWNGIVPHPCSYRWRGVKCNFQPPAITQIRLDRQNFTGTIDADSLCGLQHLQVLSLAKNHIQGNIPHSILNCRSLTYLNLSSNFLTGRVPVPLFKLKYLRTLDISNNYLTVIIPRPELEFKHLNNYSMKHSAVKMYNLQKLAIVADSVALNSTDAGSVEHPADPSNGSKPGSDKRKWYDKAIYVVPLAFGIVFLSVLSYFVNKRFSDSAKEREILKSLAHSPQKTPPPVPQEDLKPKERCSELVFFVQEKERFGLDDLFEATADLQSQTPSSSLYKVKLGNIVYAVKRLKKLQVSFEEFGQTMRQIGNLKHPNILPLVGYNSTDEEKLLIYKYQSSGSLLNLLEDYIEGKREFPWKHRLSIAIGIARGLDFIYRNPIEHEIKPHGNIKLSNILLDENQEPLISEYGFSTFLDPKRVWSFSSNGYTAPEKILSEQGDVFSFGIIMLELLTGKTVEKSGIDLPKWVRSIVREEWTGEVFDKEFNHAARQYAFPLLNISLKCVSKSPEERPPMGEVMEKIEEVVNANEEFTISSMGSILSSPPEWCILHSVIPETWDTPGSNY</sequence>
<evidence type="ECO:0000256" key="8">
    <source>
        <dbReference type="SAM" id="MobiDB-lite"/>
    </source>
</evidence>
<evidence type="ECO:0000259" key="10">
    <source>
        <dbReference type="PROSITE" id="PS50011"/>
    </source>
</evidence>
<dbReference type="AlphaFoldDB" id="A0A8T2XPL2"/>
<protein>
    <recommendedName>
        <fullName evidence="10">Protein kinase domain-containing protein</fullName>
    </recommendedName>
</protein>
<keyword evidence="4" id="KW-0732">Signal</keyword>